<dbReference type="EMBL" id="JAEDAH010000062">
    <property type="protein sequence ID" value="MCA6064326.1"/>
    <property type="molecule type" value="Genomic_DNA"/>
</dbReference>
<dbReference type="Proteomes" id="UP000714380">
    <property type="component" value="Unassembled WGS sequence"/>
</dbReference>
<protein>
    <submittedName>
        <fullName evidence="1">Uncharacterized protein</fullName>
    </submittedName>
</protein>
<sequence>MNLIRRLFATDDNPWCPPIDSVTINISGSELSFYCPNAYFWSSNSGVYQALVDETETKPNQLGDNFRLNQPGYNGQEIFYREWSHWGKVFRLKYIAVTSLRVWLIHVPKETDEDSLHVYDYLTKKFPLPDFDGRSSCLRENEKVTKMSGGLLGAPGDHQRTEYRRVCIMKSSGRELIDYSLLTLSSEYALVVEIYQAQAPGYGRFLMGELTDRASNIIDSLRLNLSPQELAAKEQVLRRYAEETGGKYDEE</sequence>
<organism evidence="1 2">
    <name type="scientific">Thalassolituus marinus</name>
    <dbReference type="NCBI Taxonomy" id="671053"/>
    <lineage>
        <taxon>Bacteria</taxon>
        <taxon>Pseudomonadati</taxon>
        <taxon>Pseudomonadota</taxon>
        <taxon>Gammaproteobacteria</taxon>
        <taxon>Oceanospirillales</taxon>
        <taxon>Oceanospirillaceae</taxon>
        <taxon>Thalassolituus</taxon>
    </lineage>
</organism>
<evidence type="ECO:0000313" key="1">
    <source>
        <dbReference type="EMBL" id="MCA6064326.1"/>
    </source>
</evidence>
<reference evidence="1 2" key="1">
    <citation type="submission" date="2020-12" db="EMBL/GenBank/DDBJ databases">
        <title>Novel Thalassolituus-related marine hydrocarbonoclastic bacteria mediated algae-derived hydrocarbons mineralization in twilight zone of the northern South China Sea.</title>
        <authorList>
            <person name="Dong C."/>
        </authorList>
    </citation>
    <scope>NUCLEOTIDE SEQUENCE [LARGE SCALE GENOMIC DNA]</scope>
    <source>
        <strain evidence="1 2">IMCC1826</strain>
    </source>
</reference>
<gene>
    <name evidence="1" type="ORF">I9W95_11975</name>
</gene>
<evidence type="ECO:0000313" key="2">
    <source>
        <dbReference type="Proteomes" id="UP000714380"/>
    </source>
</evidence>
<proteinExistence type="predicted"/>
<keyword evidence="2" id="KW-1185">Reference proteome</keyword>
<dbReference type="RefSeq" id="WP_225675195.1">
    <property type="nucleotide sequence ID" value="NZ_JAEDAH010000062.1"/>
</dbReference>
<accession>A0ABS7ZRP8</accession>
<name>A0ABS7ZRP8_9GAMM</name>
<comment type="caution">
    <text evidence="1">The sequence shown here is derived from an EMBL/GenBank/DDBJ whole genome shotgun (WGS) entry which is preliminary data.</text>
</comment>